<dbReference type="InterPro" id="IPR005135">
    <property type="entry name" value="Endo/exonuclease/phosphatase"/>
</dbReference>
<comment type="caution">
    <text evidence="2">The sequence shown here is derived from an EMBL/GenBank/DDBJ whole genome shotgun (WGS) entry which is preliminary data.</text>
</comment>
<dbReference type="PANTHER" id="PTHR11371">
    <property type="entry name" value="DEOXYRIBONUCLEASE"/>
    <property type="match status" value="1"/>
</dbReference>
<dbReference type="CDD" id="cd10283">
    <property type="entry name" value="MnuA_DNase1-like"/>
    <property type="match status" value="1"/>
</dbReference>
<accession>A0ABQ5V756</accession>
<gene>
    <name evidence="2" type="ORF">GCM10007853_04330</name>
</gene>
<dbReference type="PANTHER" id="PTHR11371:SF31">
    <property type="entry name" value="EXTRACELLULAR NUCLEASE"/>
    <property type="match status" value="1"/>
</dbReference>
<reference evidence="2" key="2">
    <citation type="submission" date="2023-01" db="EMBL/GenBank/DDBJ databases">
        <title>Draft genome sequence of Algimonas ampicilliniresistens strain NBRC 108219.</title>
        <authorList>
            <person name="Sun Q."/>
            <person name="Mori K."/>
        </authorList>
    </citation>
    <scope>NUCLEOTIDE SEQUENCE</scope>
    <source>
        <strain evidence="2">NBRC 108219</strain>
    </source>
</reference>
<dbReference type="SUPFAM" id="SSF56219">
    <property type="entry name" value="DNase I-like"/>
    <property type="match status" value="1"/>
</dbReference>
<name>A0ABQ5V756_9PROT</name>
<feature type="domain" description="Endonuclease/exonuclease/phosphatase" evidence="1">
    <location>
        <begin position="46"/>
        <end position="304"/>
    </location>
</feature>
<dbReference type="EMBL" id="BSNK01000001">
    <property type="protein sequence ID" value="GLQ22559.1"/>
    <property type="molecule type" value="Genomic_DNA"/>
</dbReference>
<proteinExistence type="predicted"/>
<organism evidence="2 3">
    <name type="scientific">Algimonas ampicilliniresistens</name>
    <dbReference type="NCBI Taxonomy" id="1298735"/>
    <lineage>
        <taxon>Bacteria</taxon>
        <taxon>Pseudomonadati</taxon>
        <taxon>Pseudomonadota</taxon>
        <taxon>Alphaproteobacteria</taxon>
        <taxon>Maricaulales</taxon>
        <taxon>Robiginitomaculaceae</taxon>
        <taxon>Algimonas</taxon>
    </lineage>
</organism>
<protein>
    <recommendedName>
        <fullName evidence="1">Endonuclease/exonuclease/phosphatase domain-containing protein</fullName>
    </recommendedName>
</protein>
<reference evidence="2" key="1">
    <citation type="journal article" date="2014" name="Int. J. Syst. Evol. Microbiol.">
        <title>Complete genome of a new Firmicutes species belonging to the dominant human colonic microbiota ('Ruminococcus bicirculans') reveals two chromosomes and a selective capacity to utilize plant glucans.</title>
        <authorList>
            <consortium name="NISC Comparative Sequencing Program"/>
            <person name="Wegmann U."/>
            <person name="Louis P."/>
            <person name="Goesmann A."/>
            <person name="Henrissat B."/>
            <person name="Duncan S.H."/>
            <person name="Flint H.J."/>
        </authorList>
    </citation>
    <scope>NUCLEOTIDE SEQUENCE</scope>
    <source>
        <strain evidence="2">NBRC 108219</strain>
    </source>
</reference>
<evidence type="ECO:0000313" key="3">
    <source>
        <dbReference type="Proteomes" id="UP001161391"/>
    </source>
</evidence>
<dbReference type="Gene3D" id="3.60.10.10">
    <property type="entry name" value="Endonuclease/exonuclease/phosphatase"/>
    <property type="match status" value="1"/>
</dbReference>
<sequence length="401" mass="46473">MALYWKLQTIENPAHRAHVTDRLRALRAQLSEDVTSKTGENDLRLATWNLMHFGNGGGYWRKTDALLYIAEVVDHFDLVAIQEVNQNLTQLRELVKDFLGPEWDYIVTDTSEGKAGNKERMAFLYRKGKVEFMRLAGEVVLPDGQTIAGSAGLENKWPFDVHHQFARSPFVVGFRCGWFTFKLGTVHIYFGDDPKRPSWMSDEQYDDVKGQYMNVRKAEIREVAKFFADRQKKERRAELKELKRKNWDTRQSEANYILLGDFNIVSPEHETMKALTGEGFTAPDGMEELPTTLGKTVGFYDQIVHRIADPRIKHGVSGAVDFRRSVFRVEDADHYIDVVSDPFVTDPKRRARGRDAMRTYFNRYRFKHQMSDHQLLWSSFKVDLADQHLERIGDEARKSIS</sequence>
<dbReference type="Proteomes" id="UP001161391">
    <property type="component" value="Unassembled WGS sequence"/>
</dbReference>
<evidence type="ECO:0000313" key="2">
    <source>
        <dbReference type="EMBL" id="GLQ22559.1"/>
    </source>
</evidence>
<evidence type="ECO:0000259" key="1">
    <source>
        <dbReference type="Pfam" id="PF03372"/>
    </source>
</evidence>
<dbReference type="RefSeq" id="WP_284387043.1">
    <property type="nucleotide sequence ID" value="NZ_BSNK01000001.1"/>
</dbReference>
<dbReference type="InterPro" id="IPR036691">
    <property type="entry name" value="Endo/exonu/phosph_ase_sf"/>
</dbReference>
<dbReference type="Pfam" id="PF03372">
    <property type="entry name" value="Exo_endo_phos"/>
    <property type="match status" value="1"/>
</dbReference>
<keyword evidence="3" id="KW-1185">Reference proteome</keyword>